<evidence type="ECO:0000313" key="2">
    <source>
        <dbReference type="Proteomes" id="UP001151760"/>
    </source>
</evidence>
<name>A0ABQ5E4Z9_9ASTR</name>
<gene>
    <name evidence="1" type="ORF">Tco_0954657</name>
</gene>
<evidence type="ECO:0000313" key="1">
    <source>
        <dbReference type="EMBL" id="GJT45942.1"/>
    </source>
</evidence>
<dbReference type="Gene3D" id="2.40.70.10">
    <property type="entry name" value="Acid Proteases"/>
    <property type="match status" value="1"/>
</dbReference>
<dbReference type="EMBL" id="BQNB010015943">
    <property type="protein sequence ID" value="GJT45942.1"/>
    <property type="molecule type" value="Genomic_DNA"/>
</dbReference>
<keyword evidence="2" id="KW-1185">Reference proteome</keyword>
<sequence length="360" mass="41021">MSNLSNVASPNLEVLFYKTLQGGEVDECRIIHSDTCQKKLSVSFVTDTMTKSYPLSLRRFLENPKGFKTRLSFRESSQKTYKVKKSPNILSWDMEIGDLKSFSRQNSKEANMCSRMGPKDANMFSHLDSKERSTLQGLDLIIDLENQFGRRDYKKDLTLEESLSMFMAKITKRLDKNTNLIKELQASTDFALRNQKSLIKALEIQVRQMSIILHKKLSVNLQSSIEIKLRVNDETISTSVKDNKPLIRRINASQYVVSNLQNINLFSESKKTTLPSLNHLNDDCWNELKETGGEKDSEAYYTDAKPLGKALPRKEKDLGSFTLPCFIKNMCYKALADLGTSVSVMPYSTYTTLGLEDQLN</sequence>
<protein>
    <submittedName>
        <fullName evidence="1">Uncharacterized protein</fullName>
    </submittedName>
</protein>
<proteinExistence type="predicted"/>
<reference evidence="1" key="2">
    <citation type="submission" date="2022-01" db="EMBL/GenBank/DDBJ databases">
        <authorList>
            <person name="Yamashiro T."/>
            <person name="Shiraishi A."/>
            <person name="Satake H."/>
            <person name="Nakayama K."/>
        </authorList>
    </citation>
    <scope>NUCLEOTIDE SEQUENCE</scope>
</reference>
<dbReference type="InterPro" id="IPR021109">
    <property type="entry name" value="Peptidase_aspartic_dom_sf"/>
</dbReference>
<dbReference type="Proteomes" id="UP001151760">
    <property type="component" value="Unassembled WGS sequence"/>
</dbReference>
<accession>A0ABQ5E4Z9</accession>
<organism evidence="1 2">
    <name type="scientific">Tanacetum coccineum</name>
    <dbReference type="NCBI Taxonomy" id="301880"/>
    <lineage>
        <taxon>Eukaryota</taxon>
        <taxon>Viridiplantae</taxon>
        <taxon>Streptophyta</taxon>
        <taxon>Embryophyta</taxon>
        <taxon>Tracheophyta</taxon>
        <taxon>Spermatophyta</taxon>
        <taxon>Magnoliopsida</taxon>
        <taxon>eudicotyledons</taxon>
        <taxon>Gunneridae</taxon>
        <taxon>Pentapetalae</taxon>
        <taxon>asterids</taxon>
        <taxon>campanulids</taxon>
        <taxon>Asterales</taxon>
        <taxon>Asteraceae</taxon>
        <taxon>Asteroideae</taxon>
        <taxon>Anthemideae</taxon>
        <taxon>Anthemidinae</taxon>
        <taxon>Tanacetum</taxon>
    </lineage>
</organism>
<comment type="caution">
    <text evidence="1">The sequence shown here is derived from an EMBL/GenBank/DDBJ whole genome shotgun (WGS) entry which is preliminary data.</text>
</comment>
<reference evidence="1" key="1">
    <citation type="journal article" date="2022" name="Int. J. Mol. Sci.">
        <title>Draft Genome of Tanacetum Coccineum: Genomic Comparison of Closely Related Tanacetum-Family Plants.</title>
        <authorList>
            <person name="Yamashiro T."/>
            <person name="Shiraishi A."/>
            <person name="Nakayama K."/>
            <person name="Satake H."/>
        </authorList>
    </citation>
    <scope>NUCLEOTIDE SEQUENCE</scope>
</reference>